<dbReference type="Gene3D" id="3.10.490.10">
    <property type="entry name" value="Gamma-glutamyl cyclotransferase-like"/>
    <property type="match status" value="1"/>
</dbReference>
<feature type="active site" description="Proton acceptor" evidence="3">
    <location>
        <position position="195"/>
    </location>
</feature>
<keyword evidence="6" id="KW-1133">Transmembrane helix</keyword>
<protein>
    <recommendedName>
        <fullName evidence="1">gamma-glutamylcyclotransferase</fullName>
        <ecNumber evidence="1">4.3.2.9</ecNumber>
    </recommendedName>
</protein>
<reference evidence="7" key="2">
    <citation type="submission" date="2023-05" db="EMBL/GenBank/DDBJ databases">
        <authorList>
            <consortium name="Lawrence Berkeley National Laboratory"/>
            <person name="Steindorff A."/>
            <person name="Hensen N."/>
            <person name="Bonometti L."/>
            <person name="Westerberg I."/>
            <person name="Brannstrom I.O."/>
            <person name="Guillou S."/>
            <person name="Cros-Aarteil S."/>
            <person name="Calhoun S."/>
            <person name="Haridas S."/>
            <person name="Kuo A."/>
            <person name="Mondo S."/>
            <person name="Pangilinan J."/>
            <person name="Riley R."/>
            <person name="Labutti K."/>
            <person name="Andreopoulos B."/>
            <person name="Lipzen A."/>
            <person name="Chen C."/>
            <person name="Yanf M."/>
            <person name="Daum C."/>
            <person name="Ng V."/>
            <person name="Clum A."/>
            <person name="Ohm R."/>
            <person name="Martin F."/>
            <person name="Silar P."/>
            <person name="Natvig D."/>
            <person name="Lalanne C."/>
            <person name="Gautier V."/>
            <person name="Ament-Velasquez S.L."/>
            <person name="Kruys A."/>
            <person name="Hutchinson M.I."/>
            <person name="Powell A.J."/>
            <person name="Barry K."/>
            <person name="Miller A.N."/>
            <person name="Grigoriev I.V."/>
            <person name="Debuchy R."/>
            <person name="Gladieux P."/>
            <person name="Thoren M.H."/>
            <person name="Johannesson H."/>
        </authorList>
    </citation>
    <scope>NUCLEOTIDE SEQUENCE</scope>
    <source>
        <strain evidence="7">CBS 990.96</strain>
    </source>
</reference>
<keyword evidence="2" id="KW-0456">Lyase</keyword>
<dbReference type="GO" id="GO:0003839">
    <property type="term" value="F:gamma-glutamylcyclotransferase activity"/>
    <property type="evidence" value="ECO:0007669"/>
    <property type="project" value="UniProtKB-EC"/>
</dbReference>
<accession>A0AAN7GXZ2</accession>
<feature type="region of interest" description="Disordered" evidence="5">
    <location>
        <begin position="146"/>
        <end position="171"/>
    </location>
</feature>
<evidence type="ECO:0000256" key="3">
    <source>
        <dbReference type="PIRSR" id="PIRSR617939-1"/>
    </source>
</evidence>
<feature type="non-terminal residue" evidence="7">
    <location>
        <position position="1"/>
    </location>
</feature>
<evidence type="ECO:0000256" key="2">
    <source>
        <dbReference type="ARBA" id="ARBA00023239"/>
    </source>
</evidence>
<keyword evidence="6" id="KW-0472">Membrane</keyword>
<gene>
    <name evidence="7" type="ORF">QBC38DRAFT_331486</name>
</gene>
<dbReference type="Proteomes" id="UP001301958">
    <property type="component" value="Unassembled WGS sequence"/>
</dbReference>
<feature type="compositionally biased region" description="Pro residues" evidence="5">
    <location>
        <begin position="147"/>
        <end position="165"/>
    </location>
</feature>
<evidence type="ECO:0000313" key="7">
    <source>
        <dbReference type="EMBL" id="KAK4224795.1"/>
    </source>
</evidence>
<sequence>APPAPNNPIIHSAEKDDTAIFSLRHIQTLWSWTAKPSKPSHPPISSIPRTPSSRLLDPDAQPPSSLKQFPTEPILSCNHEHSNSPTILYLAYGSNLCAQTFLGMRGIRPLSQLNVSAPSLDLTFDLPGLPYKEPCFANTTIRKLPEKPPIPPIPPVPPIDPPTPPNTSSQQWTKGLYGVVYEVTPSDYAKILSTEGAGSSYHDILVPCFPLPPSISIPENPSTPIPRPFLARTLYAPRLPPNPPSPPDSSSSPDKLPSFFRGLLLPPTRPPPPAQPSPRYLSLILTGCKEHDLPPAYISYISSLQPYTPTTLRQKLGQYVFLTLWAPALLLLMFGGRVLSDKKTGKAPKWVTSFSTVIINLMWKSYDIFANPIFGDGERTLED</sequence>
<reference evidence="7" key="1">
    <citation type="journal article" date="2023" name="Mol. Phylogenet. Evol.">
        <title>Genome-scale phylogeny and comparative genomics of the fungal order Sordariales.</title>
        <authorList>
            <person name="Hensen N."/>
            <person name="Bonometti L."/>
            <person name="Westerberg I."/>
            <person name="Brannstrom I.O."/>
            <person name="Guillou S."/>
            <person name="Cros-Aarteil S."/>
            <person name="Calhoun S."/>
            <person name="Haridas S."/>
            <person name="Kuo A."/>
            <person name="Mondo S."/>
            <person name="Pangilinan J."/>
            <person name="Riley R."/>
            <person name="LaButti K."/>
            <person name="Andreopoulos B."/>
            <person name="Lipzen A."/>
            <person name="Chen C."/>
            <person name="Yan M."/>
            <person name="Daum C."/>
            <person name="Ng V."/>
            <person name="Clum A."/>
            <person name="Steindorff A."/>
            <person name="Ohm R.A."/>
            <person name="Martin F."/>
            <person name="Silar P."/>
            <person name="Natvig D.O."/>
            <person name="Lalanne C."/>
            <person name="Gautier V."/>
            <person name="Ament-Velasquez S.L."/>
            <person name="Kruys A."/>
            <person name="Hutchinson M.I."/>
            <person name="Powell A.J."/>
            <person name="Barry K."/>
            <person name="Miller A.N."/>
            <person name="Grigoriev I.V."/>
            <person name="Debuchy R."/>
            <person name="Gladieux P."/>
            <person name="Hiltunen Thoren M."/>
            <person name="Johannesson H."/>
        </authorList>
    </citation>
    <scope>NUCLEOTIDE SEQUENCE</scope>
    <source>
        <strain evidence="7">CBS 990.96</strain>
    </source>
</reference>
<feature type="binding site" evidence="4">
    <location>
        <begin position="89"/>
        <end position="94"/>
    </location>
    <ligand>
        <name>substrate</name>
    </ligand>
</feature>
<feature type="compositionally biased region" description="Low complexity" evidence="5">
    <location>
        <begin position="43"/>
        <end position="54"/>
    </location>
</feature>
<evidence type="ECO:0000256" key="5">
    <source>
        <dbReference type="SAM" id="MobiDB-lite"/>
    </source>
</evidence>
<comment type="caution">
    <text evidence="7">The sequence shown here is derived from an EMBL/GenBank/DDBJ whole genome shotgun (WGS) entry which is preliminary data.</text>
</comment>
<name>A0AAN7GXZ2_9PEZI</name>
<keyword evidence="8" id="KW-1185">Reference proteome</keyword>
<evidence type="ECO:0000256" key="1">
    <source>
        <dbReference type="ARBA" id="ARBA00012346"/>
    </source>
</evidence>
<proteinExistence type="predicted"/>
<feature type="non-terminal residue" evidence="7">
    <location>
        <position position="383"/>
    </location>
</feature>
<dbReference type="EMBL" id="MU865383">
    <property type="protein sequence ID" value="KAK4224795.1"/>
    <property type="molecule type" value="Genomic_DNA"/>
</dbReference>
<feature type="region of interest" description="Disordered" evidence="5">
    <location>
        <begin position="34"/>
        <end position="71"/>
    </location>
</feature>
<dbReference type="InterPro" id="IPR017939">
    <property type="entry name" value="G-Glutamylcylcotransferase"/>
</dbReference>
<evidence type="ECO:0000256" key="4">
    <source>
        <dbReference type="PIRSR" id="PIRSR617939-2"/>
    </source>
</evidence>
<dbReference type="AlphaFoldDB" id="A0AAN7GXZ2"/>
<keyword evidence="6" id="KW-0812">Transmembrane</keyword>
<evidence type="ECO:0000313" key="8">
    <source>
        <dbReference type="Proteomes" id="UP001301958"/>
    </source>
</evidence>
<organism evidence="7 8">
    <name type="scientific">Podospora fimiseda</name>
    <dbReference type="NCBI Taxonomy" id="252190"/>
    <lineage>
        <taxon>Eukaryota</taxon>
        <taxon>Fungi</taxon>
        <taxon>Dikarya</taxon>
        <taxon>Ascomycota</taxon>
        <taxon>Pezizomycotina</taxon>
        <taxon>Sordariomycetes</taxon>
        <taxon>Sordariomycetidae</taxon>
        <taxon>Sordariales</taxon>
        <taxon>Podosporaceae</taxon>
        <taxon>Podospora</taxon>
    </lineage>
</organism>
<dbReference type="PANTHER" id="PTHR12935">
    <property type="entry name" value="GAMMA-GLUTAMYLCYCLOTRANSFERASE"/>
    <property type="match status" value="1"/>
</dbReference>
<evidence type="ECO:0000256" key="6">
    <source>
        <dbReference type="SAM" id="Phobius"/>
    </source>
</evidence>
<feature type="transmembrane region" description="Helical" evidence="6">
    <location>
        <begin position="319"/>
        <end position="339"/>
    </location>
</feature>
<feature type="binding site" evidence="4">
    <location>
        <position position="280"/>
    </location>
    <ligand>
        <name>substrate</name>
    </ligand>
</feature>
<dbReference type="EC" id="4.3.2.9" evidence="1"/>
<dbReference type="PANTHER" id="PTHR12935:SF0">
    <property type="entry name" value="GAMMA-GLUTAMYLCYCLOTRANSFERASE"/>
    <property type="match status" value="1"/>
</dbReference>